<dbReference type="InterPro" id="IPR000246">
    <property type="entry name" value="Peptidase_T2"/>
</dbReference>
<dbReference type="RefSeq" id="XP_024343238.1">
    <property type="nucleotide sequence ID" value="XM_024484117.1"/>
</dbReference>
<dbReference type="PANTHER" id="PTHR10188:SF8">
    <property type="entry name" value="THREONINE ASPARTASE 1"/>
    <property type="match status" value="1"/>
</dbReference>
<dbReference type="EMBL" id="KZ110592">
    <property type="protein sequence ID" value="OSX66444.1"/>
    <property type="molecule type" value="Genomic_DNA"/>
</dbReference>
<dbReference type="OrthoDB" id="77601at2759"/>
<reference evidence="3 4" key="1">
    <citation type="submission" date="2017-04" db="EMBL/GenBank/DDBJ databases">
        <title>Genome Sequence of the Model Brown-Rot Fungus Postia placenta SB12.</title>
        <authorList>
            <consortium name="DOE Joint Genome Institute"/>
            <person name="Gaskell J."/>
            <person name="Kersten P."/>
            <person name="Larrondo L.F."/>
            <person name="Canessa P."/>
            <person name="Martinez D."/>
            <person name="Hibbett D."/>
            <person name="Schmoll M."/>
            <person name="Kubicek C.P."/>
            <person name="Martinez A.T."/>
            <person name="Yadav J."/>
            <person name="Master E."/>
            <person name="Magnuson J.K."/>
            <person name="James T."/>
            <person name="Yaver D."/>
            <person name="Berka R."/>
            <person name="Labutti K."/>
            <person name="Lipzen A."/>
            <person name="Aerts A."/>
            <person name="Barry K."/>
            <person name="Henrissat B."/>
            <person name="Blanchette R."/>
            <person name="Grigoriev I."/>
            <person name="Cullen D."/>
        </authorList>
    </citation>
    <scope>NUCLEOTIDE SEQUENCE [LARGE SCALE GENOMIC DNA]</scope>
    <source>
        <strain evidence="3 4">MAD-698-R-SB12</strain>
    </source>
</reference>
<dbReference type="InterPro" id="IPR029055">
    <property type="entry name" value="Ntn_hydrolases_N"/>
</dbReference>
<dbReference type="PANTHER" id="PTHR10188">
    <property type="entry name" value="L-ASPARAGINASE"/>
    <property type="match status" value="1"/>
</dbReference>
<accession>A0A1X6NCZ5</accession>
<sequence>ACRQSLRILETERSSVDAVEQAIVFLEHDECLNAGYGSNLTLDGAVECDASIMDGSTSAFGAIGAASGIRNPIKAARAVLEHSSKPDSLGRIPPILLVSSGAVNFAKAHGLELVHPKALITPRASAEWDYWRSRFISEPADLHAMQDTVGAVAWDISGRLSAGVSSGGLLLKPPGRIGEVGATSPLTCCIKADRTPYITK</sequence>
<feature type="active site" description="Nucleophile" evidence="1">
    <location>
        <position position="148"/>
    </location>
</feature>
<dbReference type="STRING" id="670580.A0A1X6NCZ5"/>
<dbReference type="Pfam" id="PF01112">
    <property type="entry name" value="Asparaginase_2"/>
    <property type="match status" value="1"/>
</dbReference>
<dbReference type="SUPFAM" id="SSF56235">
    <property type="entry name" value="N-terminal nucleophile aminohydrolases (Ntn hydrolases)"/>
    <property type="match status" value="1"/>
</dbReference>
<proteinExistence type="predicted"/>
<dbReference type="Proteomes" id="UP000194127">
    <property type="component" value="Unassembled WGS sequence"/>
</dbReference>
<dbReference type="AlphaFoldDB" id="A0A1X6NCZ5"/>
<evidence type="ECO:0000256" key="2">
    <source>
        <dbReference type="PIRSR" id="PIRSR600246-3"/>
    </source>
</evidence>
<dbReference type="CDD" id="cd04514">
    <property type="entry name" value="Taspase1_like"/>
    <property type="match status" value="1"/>
</dbReference>
<gene>
    <name evidence="3" type="ORF">POSPLADRAFT_1131671</name>
</gene>
<dbReference type="GeneID" id="36329066"/>
<keyword evidence="4" id="KW-1185">Reference proteome</keyword>
<protein>
    <recommendedName>
        <fullName evidence="5">Asparaginase</fullName>
    </recommendedName>
</protein>
<feature type="non-terminal residue" evidence="3">
    <location>
        <position position="1"/>
    </location>
</feature>
<dbReference type="InterPro" id="IPR037464">
    <property type="entry name" value="Taspase1"/>
</dbReference>
<evidence type="ECO:0000256" key="1">
    <source>
        <dbReference type="PIRSR" id="PIRSR600246-1"/>
    </source>
</evidence>
<dbReference type="GO" id="GO:0004298">
    <property type="term" value="F:threonine-type endopeptidase activity"/>
    <property type="evidence" value="ECO:0007669"/>
    <property type="project" value="InterPro"/>
</dbReference>
<dbReference type="Gene3D" id="3.60.20.30">
    <property type="entry name" value="(Glycosyl)asparaginase"/>
    <property type="match status" value="1"/>
</dbReference>
<evidence type="ECO:0000313" key="4">
    <source>
        <dbReference type="Proteomes" id="UP000194127"/>
    </source>
</evidence>
<organism evidence="3 4">
    <name type="scientific">Postia placenta MAD-698-R-SB12</name>
    <dbReference type="NCBI Taxonomy" id="670580"/>
    <lineage>
        <taxon>Eukaryota</taxon>
        <taxon>Fungi</taxon>
        <taxon>Dikarya</taxon>
        <taxon>Basidiomycota</taxon>
        <taxon>Agaricomycotina</taxon>
        <taxon>Agaricomycetes</taxon>
        <taxon>Polyporales</taxon>
        <taxon>Adustoporiaceae</taxon>
        <taxon>Rhodonia</taxon>
    </lineage>
</organism>
<name>A0A1X6NCZ5_9APHY</name>
<dbReference type="GO" id="GO:0005737">
    <property type="term" value="C:cytoplasm"/>
    <property type="evidence" value="ECO:0007669"/>
    <property type="project" value="TreeGrafter"/>
</dbReference>
<evidence type="ECO:0008006" key="5">
    <source>
        <dbReference type="Google" id="ProtNLM"/>
    </source>
</evidence>
<evidence type="ECO:0000313" key="3">
    <source>
        <dbReference type="EMBL" id="OSX66444.1"/>
    </source>
</evidence>
<dbReference type="GO" id="GO:0051604">
    <property type="term" value="P:protein maturation"/>
    <property type="evidence" value="ECO:0007669"/>
    <property type="project" value="TreeGrafter"/>
</dbReference>
<feature type="site" description="Cleavage; by autolysis" evidence="2">
    <location>
        <begin position="147"/>
        <end position="148"/>
    </location>
</feature>